<name>A0A026WPM2_OOCBI</name>
<evidence type="ECO:0000256" key="1">
    <source>
        <dbReference type="SAM" id="Phobius"/>
    </source>
</evidence>
<keyword evidence="1" id="KW-0472">Membrane</keyword>
<feature type="transmembrane region" description="Helical" evidence="1">
    <location>
        <begin position="60"/>
        <end position="79"/>
    </location>
</feature>
<dbReference type="EMBL" id="KK107152">
    <property type="protein sequence ID" value="EZA57039.1"/>
    <property type="molecule type" value="Genomic_DNA"/>
</dbReference>
<dbReference type="Proteomes" id="UP000053097">
    <property type="component" value="Unassembled WGS sequence"/>
</dbReference>
<accession>A0A026WPM2</accession>
<proteinExistence type="predicted"/>
<evidence type="ECO:0000313" key="2">
    <source>
        <dbReference type="EMBL" id="EZA57039.1"/>
    </source>
</evidence>
<gene>
    <name evidence="2" type="ORF">X777_01645</name>
</gene>
<keyword evidence="1" id="KW-0812">Transmembrane</keyword>
<reference evidence="2 3" key="1">
    <citation type="journal article" date="2014" name="Curr. Biol.">
        <title>The genome of the clonal raider ant Cerapachys biroi.</title>
        <authorList>
            <person name="Oxley P.R."/>
            <person name="Ji L."/>
            <person name="Fetter-Pruneda I."/>
            <person name="McKenzie S.K."/>
            <person name="Li C."/>
            <person name="Hu H."/>
            <person name="Zhang G."/>
            <person name="Kronauer D.J."/>
        </authorList>
    </citation>
    <scope>NUCLEOTIDE SEQUENCE [LARGE SCALE GENOMIC DNA]</scope>
</reference>
<sequence>MVFVQWFYTTRVQQVALPKPESSVLRAGVSVLGQFHGTVERWENARWFSPGYFRRVNRSTLLLMALGVSLGAILAFVSFRHRGLARRDRYSRSLDRQELPANEDTKNGKRPRVSWKSSLVADIRVVSFVTALAFHWIADRTLKKVAVDSPSMNSGEGGIDDFFRHLDDVSLPYVIAAAT</sequence>
<protein>
    <submittedName>
        <fullName evidence="2">Uncharacterized protein</fullName>
    </submittedName>
</protein>
<keyword evidence="3" id="KW-1185">Reference proteome</keyword>
<dbReference type="AlphaFoldDB" id="A0A026WPM2"/>
<organism evidence="2 3">
    <name type="scientific">Ooceraea biroi</name>
    <name type="common">Clonal raider ant</name>
    <name type="synonym">Cerapachys biroi</name>
    <dbReference type="NCBI Taxonomy" id="2015173"/>
    <lineage>
        <taxon>Eukaryota</taxon>
        <taxon>Metazoa</taxon>
        <taxon>Ecdysozoa</taxon>
        <taxon>Arthropoda</taxon>
        <taxon>Hexapoda</taxon>
        <taxon>Insecta</taxon>
        <taxon>Pterygota</taxon>
        <taxon>Neoptera</taxon>
        <taxon>Endopterygota</taxon>
        <taxon>Hymenoptera</taxon>
        <taxon>Apocrita</taxon>
        <taxon>Aculeata</taxon>
        <taxon>Formicoidea</taxon>
        <taxon>Formicidae</taxon>
        <taxon>Dorylinae</taxon>
        <taxon>Ooceraea</taxon>
    </lineage>
</organism>
<evidence type="ECO:0000313" key="3">
    <source>
        <dbReference type="Proteomes" id="UP000053097"/>
    </source>
</evidence>
<keyword evidence="1" id="KW-1133">Transmembrane helix</keyword>